<dbReference type="PANTHER" id="PTHR30404">
    <property type="entry name" value="N-ACETYLMURAMOYL-L-ALANINE AMIDASE"/>
    <property type="match status" value="1"/>
</dbReference>
<dbReference type="Proteomes" id="UP000831947">
    <property type="component" value="Chromosome"/>
</dbReference>
<dbReference type="Gene3D" id="3.40.630.40">
    <property type="entry name" value="Zn-dependent exopeptidases"/>
    <property type="match status" value="1"/>
</dbReference>
<protein>
    <submittedName>
        <fullName evidence="4">N-acetylmuramoyl-L-alanine amidase</fullName>
        <ecNumber evidence="4">3.5.1.28</ecNumber>
    </submittedName>
</protein>
<evidence type="ECO:0000259" key="3">
    <source>
        <dbReference type="PROSITE" id="PS51781"/>
    </source>
</evidence>
<dbReference type="EC" id="3.5.1.28" evidence="4"/>
<dbReference type="PIRSF" id="PIRSF037846">
    <property type="entry name" value="Autolysin_YrvJ_prd"/>
    <property type="match status" value="1"/>
</dbReference>
<dbReference type="InterPro" id="IPR002508">
    <property type="entry name" value="MurNAc-LAA_cat"/>
</dbReference>
<keyword evidence="1 4" id="KW-0378">Hydrolase</keyword>
<feature type="domain" description="SH3b" evidence="3">
    <location>
        <begin position="105"/>
        <end position="170"/>
    </location>
</feature>
<dbReference type="EMBL" id="CP093365">
    <property type="protein sequence ID" value="UQS83532.1"/>
    <property type="molecule type" value="Genomic_DNA"/>
</dbReference>
<name>A0ABY4PE36_9LACO</name>
<accession>A0ABY4PE36</accession>
<keyword evidence="2" id="KW-0961">Cell wall biogenesis/degradation</keyword>
<gene>
    <name evidence="4" type="ORF">MOO47_07120</name>
</gene>
<feature type="domain" description="SH3b" evidence="3">
    <location>
        <begin position="39"/>
        <end position="101"/>
    </location>
</feature>
<dbReference type="CDD" id="cd02696">
    <property type="entry name" value="MurNAc-LAA"/>
    <property type="match status" value="1"/>
</dbReference>
<dbReference type="InterPro" id="IPR017293">
    <property type="entry name" value="N-acetylmuramoyl-L-ala_amidase"/>
</dbReference>
<evidence type="ECO:0000256" key="2">
    <source>
        <dbReference type="ARBA" id="ARBA00023316"/>
    </source>
</evidence>
<evidence type="ECO:0000256" key="1">
    <source>
        <dbReference type="ARBA" id="ARBA00022801"/>
    </source>
</evidence>
<dbReference type="Pfam" id="PF08239">
    <property type="entry name" value="SH3_3"/>
    <property type="match status" value="2"/>
</dbReference>
<dbReference type="Gene3D" id="2.30.30.40">
    <property type="entry name" value="SH3 Domains"/>
    <property type="match status" value="3"/>
</dbReference>
<dbReference type="SMART" id="SM00646">
    <property type="entry name" value="Ami_3"/>
    <property type="match status" value="1"/>
</dbReference>
<sequence length="441" mass="49238">MNKWLNIFLHHTNHSYWKVLAISILLLISAGATYTAAQANKVTVQANFLNVRMGPGLSYDTMTQIKRGETLTILSEKDQWYQVRLAQDKIGWVASWLIDNDDANTNSNSVGVIKAPNTNVQKYPEQDSEVLGTLSQSQKVNIVYSQNDWSQILYNNTVGWIPNSEMIITDKVPGNIKNQKDNAKQTEVDIKSVTTLQNNTKILRLPNDSGKVIAHVTDQTTLPYLGKSGKFYKIRLNSGLEGYIDSGMVSISDTEHAIKTAATQLSEATIVIDPGHGGRDTGAISANKKYEKTYTLKTAQLLQQKLQQAGANVVMTRDSDSDTRLATRARTANKLNADAFISLHFDSSNNKQASGTTTYYYYPDKDKRLADCINQKLTQISLPNRGTHFGNYEVTRENEQPAILIEGGYLSSKHDFKKISSSQYQEQLADSIFKGLVEYFK</sequence>
<dbReference type="Pfam" id="PF01520">
    <property type="entry name" value="Amidase_3"/>
    <property type="match status" value="1"/>
</dbReference>
<dbReference type="RefSeq" id="WP_249512758.1">
    <property type="nucleotide sequence ID" value="NZ_CP093365.1"/>
</dbReference>
<dbReference type="SMART" id="SM00287">
    <property type="entry name" value="SH3b"/>
    <property type="match status" value="3"/>
</dbReference>
<organism evidence="4 5">
    <name type="scientific">Bombilactobacillus thymidiniphilus</name>
    <dbReference type="NCBI Taxonomy" id="2923363"/>
    <lineage>
        <taxon>Bacteria</taxon>
        <taxon>Bacillati</taxon>
        <taxon>Bacillota</taxon>
        <taxon>Bacilli</taxon>
        <taxon>Lactobacillales</taxon>
        <taxon>Lactobacillaceae</taxon>
        <taxon>Bombilactobacillus</taxon>
    </lineage>
</organism>
<dbReference type="SUPFAM" id="SSF53187">
    <property type="entry name" value="Zn-dependent exopeptidases"/>
    <property type="match status" value="1"/>
</dbReference>
<dbReference type="GO" id="GO:0008745">
    <property type="term" value="F:N-acetylmuramoyl-L-alanine amidase activity"/>
    <property type="evidence" value="ECO:0007669"/>
    <property type="project" value="UniProtKB-EC"/>
</dbReference>
<dbReference type="InterPro" id="IPR050695">
    <property type="entry name" value="N-acetylmuramoyl_amidase_3"/>
</dbReference>
<proteinExistence type="predicted"/>
<evidence type="ECO:0000313" key="5">
    <source>
        <dbReference type="Proteomes" id="UP000831947"/>
    </source>
</evidence>
<keyword evidence="5" id="KW-1185">Reference proteome</keyword>
<dbReference type="PROSITE" id="PS51781">
    <property type="entry name" value="SH3B"/>
    <property type="match status" value="2"/>
</dbReference>
<reference evidence="4 5" key="1">
    <citation type="journal article" date="2022" name="Int. J. Syst. Evol. Microbiol.">
        <title>Apilactobacillus apisilvae sp. nov., Nicolia spurrieriana gen. nov. sp. nov., Bombilactobacillus folatiphilus sp. nov. and Bombilactobacillus thymidiniphilus sp. nov., four new lactic acid bacterial isolates from stingless bees Tetragonula carbonaria and Austroplebeia australis.</title>
        <authorList>
            <person name="Oliphant S.A."/>
            <person name="Watson-Haigh N.S."/>
            <person name="Sumby K.M."/>
            <person name="Gardner J."/>
            <person name="Groom S."/>
            <person name="Jiranek V."/>
        </authorList>
    </citation>
    <scope>NUCLEOTIDE SEQUENCE [LARGE SCALE GENOMIC DNA]</scope>
    <source>
        <strain evidence="4 5">SG4_A1</strain>
    </source>
</reference>
<dbReference type="PANTHER" id="PTHR30404:SF7">
    <property type="entry name" value="CELL WALL AMIDASE LYTH-RELATED"/>
    <property type="match status" value="1"/>
</dbReference>
<dbReference type="InterPro" id="IPR003646">
    <property type="entry name" value="SH3-like_bac-type"/>
</dbReference>
<evidence type="ECO:0000313" key="4">
    <source>
        <dbReference type="EMBL" id="UQS83532.1"/>
    </source>
</evidence>